<dbReference type="PANTHER" id="PTHR12835:SF5">
    <property type="entry name" value="BIOTIN--PROTEIN LIGASE"/>
    <property type="match status" value="1"/>
</dbReference>
<dbReference type="Gene3D" id="3.30.930.10">
    <property type="entry name" value="Bira Bifunctional Protein, Domain 2"/>
    <property type="match status" value="1"/>
</dbReference>
<dbReference type="InterPro" id="IPR004143">
    <property type="entry name" value="BPL_LPL_catalytic"/>
</dbReference>
<gene>
    <name evidence="2" type="ORF">HANVADRAFT_53368</name>
</gene>
<evidence type="ECO:0000313" key="2">
    <source>
        <dbReference type="EMBL" id="OBA26117.1"/>
    </source>
</evidence>
<dbReference type="InterPro" id="IPR019197">
    <property type="entry name" value="Biotin-prot_ligase_N"/>
</dbReference>
<feature type="non-terminal residue" evidence="2">
    <location>
        <position position="1"/>
    </location>
</feature>
<comment type="caution">
    <text evidence="2">The sequence shown here is derived from an EMBL/GenBank/DDBJ whole genome shotgun (WGS) entry which is preliminary data.</text>
</comment>
<proteinExistence type="predicted"/>
<dbReference type="PROSITE" id="PS51733">
    <property type="entry name" value="BPL_LPL_CATALYTIC"/>
    <property type="match status" value="1"/>
</dbReference>
<dbReference type="PANTHER" id="PTHR12835">
    <property type="entry name" value="BIOTIN PROTEIN LIGASE"/>
    <property type="match status" value="1"/>
</dbReference>
<accession>A0A1B7TBM7</accession>
<dbReference type="Pfam" id="PF03099">
    <property type="entry name" value="BPL_LplA_LipB"/>
    <property type="match status" value="1"/>
</dbReference>
<evidence type="ECO:0000313" key="3">
    <source>
        <dbReference type="Proteomes" id="UP000092321"/>
    </source>
</evidence>
<protein>
    <submittedName>
        <fullName evidence="2">Class II aaRS and biotin synthetase</fullName>
    </submittedName>
</protein>
<dbReference type="Pfam" id="PF09825">
    <property type="entry name" value="BPL_N"/>
    <property type="match status" value="1"/>
</dbReference>
<dbReference type="EMBL" id="LXPE01000023">
    <property type="protein sequence ID" value="OBA26117.1"/>
    <property type="molecule type" value="Genomic_DNA"/>
</dbReference>
<keyword evidence="3" id="KW-1185">Reference proteome</keyword>
<organism evidence="2 3">
    <name type="scientific">Hanseniaspora valbyensis NRRL Y-1626</name>
    <dbReference type="NCBI Taxonomy" id="766949"/>
    <lineage>
        <taxon>Eukaryota</taxon>
        <taxon>Fungi</taxon>
        <taxon>Dikarya</taxon>
        <taxon>Ascomycota</taxon>
        <taxon>Saccharomycotina</taxon>
        <taxon>Saccharomycetes</taxon>
        <taxon>Saccharomycodales</taxon>
        <taxon>Saccharomycodaceae</taxon>
        <taxon>Hanseniaspora</taxon>
    </lineage>
</organism>
<dbReference type="Proteomes" id="UP000092321">
    <property type="component" value="Unassembled WGS sequence"/>
</dbReference>
<dbReference type="GO" id="GO:0005737">
    <property type="term" value="C:cytoplasm"/>
    <property type="evidence" value="ECO:0007669"/>
    <property type="project" value="TreeGrafter"/>
</dbReference>
<dbReference type="InterPro" id="IPR045864">
    <property type="entry name" value="aa-tRNA-synth_II/BPL/LPL"/>
</dbReference>
<dbReference type="SUPFAM" id="SSF55681">
    <property type="entry name" value="Class II aaRS and biotin synthetases"/>
    <property type="match status" value="1"/>
</dbReference>
<evidence type="ECO:0000259" key="1">
    <source>
        <dbReference type="PROSITE" id="PS51733"/>
    </source>
</evidence>
<sequence length="537" mass="61509">FVNADAYDNVEVIARFEDELDLKDSDGKNYPKGQAAAVFCQSEAEAKVKAVLVSPHLEYIPRILQKANDNNPGRYHQSIIDGLKQDCDTRDIFWKQLFRKLGLRVNGTTKSSEFGSDLTLTPTYLHYKNKTVAEKVIPNKDYEFYQFEHDSFQVFKGYQNNQLSQLHKGIFELDTDEVPKSIVIPKDDLENQSSNSFTPFFNSQKFFLYLKPNNKLANILLLTERITSTSTLLDSNPSLMQNVFGNENVCSVGAIQLQGKGRSGNAWVSPKGNLASTTSYNFPEGKSDLKVFYLQYIAALSMCDAIREYYNPFSNLNNDTREADYYGEADHSYFQIPIVIKWPNDLYILKPSYYHSHFKQSGLTLEEFIETSISTPIIDNNVFTKVSGILLNLKYTTRWQVLFGIGVNCFNKNPNPCVQDWVEIIQSHYNNLPDLEIEKIEARFINCLDSMMDNFLIFDKEAVMNSFLRKFYKYWLHSGQDVTLKDFNNAKCEIIGISSDYGYLEARDKATGEIYQLKPDGNSFNIFAGLISKKVNH</sequence>
<feature type="domain" description="BPL/LPL catalytic" evidence="1">
    <location>
        <begin position="224"/>
        <end position="456"/>
    </location>
</feature>
<reference evidence="3" key="1">
    <citation type="journal article" date="2016" name="Proc. Natl. Acad. Sci. U.S.A.">
        <title>Comparative genomics of biotechnologically important yeasts.</title>
        <authorList>
            <person name="Riley R."/>
            <person name="Haridas S."/>
            <person name="Wolfe K.H."/>
            <person name="Lopes M.R."/>
            <person name="Hittinger C.T."/>
            <person name="Goeker M."/>
            <person name="Salamov A.A."/>
            <person name="Wisecaver J.H."/>
            <person name="Long T.M."/>
            <person name="Calvey C.H."/>
            <person name="Aerts A.L."/>
            <person name="Barry K.W."/>
            <person name="Choi C."/>
            <person name="Clum A."/>
            <person name="Coughlan A.Y."/>
            <person name="Deshpande S."/>
            <person name="Douglass A.P."/>
            <person name="Hanson S.J."/>
            <person name="Klenk H.-P."/>
            <person name="LaButti K.M."/>
            <person name="Lapidus A."/>
            <person name="Lindquist E.A."/>
            <person name="Lipzen A.M."/>
            <person name="Meier-Kolthoff J.P."/>
            <person name="Ohm R.A."/>
            <person name="Otillar R.P."/>
            <person name="Pangilinan J.L."/>
            <person name="Peng Y."/>
            <person name="Rokas A."/>
            <person name="Rosa C.A."/>
            <person name="Scheuner C."/>
            <person name="Sibirny A.A."/>
            <person name="Slot J.C."/>
            <person name="Stielow J.B."/>
            <person name="Sun H."/>
            <person name="Kurtzman C.P."/>
            <person name="Blackwell M."/>
            <person name="Grigoriev I.V."/>
            <person name="Jeffries T.W."/>
        </authorList>
    </citation>
    <scope>NUCLEOTIDE SEQUENCE [LARGE SCALE GENOMIC DNA]</scope>
    <source>
        <strain evidence="3">NRRL Y-1626</strain>
    </source>
</reference>
<dbReference type="AlphaFoldDB" id="A0A1B7TBM7"/>
<name>A0A1B7TBM7_9ASCO</name>
<dbReference type="GO" id="GO:0004077">
    <property type="term" value="F:biotin--[biotin carboxyl-carrier protein] ligase activity"/>
    <property type="evidence" value="ECO:0007669"/>
    <property type="project" value="TreeGrafter"/>
</dbReference>
<dbReference type="OrthoDB" id="10250105at2759"/>